<evidence type="ECO:0000313" key="1">
    <source>
        <dbReference type="Proteomes" id="UP000887580"/>
    </source>
</evidence>
<reference evidence="2" key="1">
    <citation type="submission" date="2022-11" db="UniProtKB">
        <authorList>
            <consortium name="WormBaseParasite"/>
        </authorList>
    </citation>
    <scope>IDENTIFICATION</scope>
</reference>
<organism evidence="1 2">
    <name type="scientific">Panagrolaimus sp. PS1159</name>
    <dbReference type="NCBI Taxonomy" id="55785"/>
    <lineage>
        <taxon>Eukaryota</taxon>
        <taxon>Metazoa</taxon>
        <taxon>Ecdysozoa</taxon>
        <taxon>Nematoda</taxon>
        <taxon>Chromadorea</taxon>
        <taxon>Rhabditida</taxon>
        <taxon>Tylenchina</taxon>
        <taxon>Panagrolaimomorpha</taxon>
        <taxon>Panagrolaimoidea</taxon>
        <taxon>Panagrolaimidae</taxon>
        <taxon>Panagrolaimus</taxon>
    </lineage>
</organism>
<accession>A0AC35EYF0</accession>
<proteinExistence type="predicted"/>
<dbReference type="Proteomes" id="UP000887580">
    <property type="component" value="Unplaced"/>
</dbReference>
<evidence type="ECO:0000313" key="2">
    <source>
        <dbReference type="WBParaSite" id="PS1159_v2.g11264.t1"/>
    </source>
</evidence>
<dbReference type="WBParaSite" id="PS1159_v2.g11264.t1">
    <property type="protein sequence ID" value="PS1159_v2.g11264.t1"/>
    <property type="gene ID" value="PS1159_v2.g11264"/>
</dbReference>
<protein>
    <submittedName>
        <fullName evidence="2">Gustatory receptor</fullName>
    </submittedName>
</protein>
<name>A0AC35EYF0_9BILA</name>
<sequence>MCAFVADFMANIARVLLKYIPMLLCNFDVVHKLESYIVEDIYDCIDMIIETFFYIPTIFACNYLSLSVLHFRYLKSKNRKEIEYLKQLKKDNINGGIWKTQTQWKYNVNPLPGVNELRNEWCNVGDKMRKIVAFYKILETMLVHQRIMAEFNMSLVTLFDQIFDAFGVLFYLLFWGASNDWINISESKALLIYDIFWELGTTNQPYLIMIICPQVRNAFFKLYLSKFAKFKNKLSNLCFSTKSFCIFNDSSYLSP</sequence>